<protein>
    <submittedName>
        <fullName evidence="1">Uncharacterized protein</fullName>
    </submittedName>
</protein>
<sequence>MLSLILIFALGTSAFYKNMKFDIKQEEDDMTDDEKTVMSAFKGTKGVIPFNEKQIEYNVISYMAGYQKEYLAMVQYNNQKRNGRSRSAHKAVLQAIRELGI</sequence>
<evidence type="ECO:0000313" key="2">
    <source>
        <dbReference type="Proteomes" id="UP000014680"/>
    </source>
</evidence>
<name>A0A0A1U797_ENTIV</name>
<evidence type="ECO:0000313" key="1">
    <source>
        <dbReference type="EMBL" id="ELP90271.1"/>
    </source>
</evidence>
<dbReference type="KEGG" id="eiv:EIN_503270"/>
<reference evidence="1 2" key="1">
    <citation type="submission" date="2012-10" db="EMBL/GenBank/DDBJ databases">
        <authorList>
            <person name="Zafar N."/>
            <person name="Inman J."/>
            <person name="Hall N."/>
            <person name="Lorenzi H."/>
            <person name="Caler E."/>
        </authorList>
    </citation>
    <scope>NUCLEOTIDE SEQUENCE [LARGE SCALE GENOMIC DNA]</scope>
    <source>
        <strain evidence="1 2">IP1</strain>
    </source>
</reference>
<accession>A0A0A1U797</accession>
<dbReference type="RefSeq" id="XP_004257042.1">
    <property type="nucleotide sequence ID" value="XM_004256994.1"/>
</dbReference>
<organism evidence="1 2">
    <name type="scientific">Entamoeba invadens IP1</name>
    <dbReference type="NCBI Taxonomy" id="370355"/>
    <lineage>
        <taxon>Eukaryota</taxon>
        <taxon>Amoebozoa</taxon>
        <taxon>Evosea</taxon>
        <taxon>Archamoebae</taxon>
        <taxon>Mastigamoebida</taxon>
        <taxon>Entamoebidae</taxon>
        <taxon>Entamoeba</taxon>
    </lineage>
</organism>
<keyword evidence="2" id="KW-1185">Reference proteome</keyword>
<dbReference type="EMBL" id="KB206500">
    <property type="protein sequence ID" value="ELP90271.1"/>
    <property type="molecule type" value="Genomic_DNA"/>
</dbReference>
<dbReference type="GeneID" id="14889270"/>
<dbReference type="VEuPathDB" id="AmoebaDB:EIN_503270"/>
<dbReference type="Proteomes" id="UP000014680">
    <property type="component" value="Unassembled WGS sequence"/>
</dbReference>
<gene>
    <name evidence="1" type="ORF">EIN_503270</name>
</gene>
<proteinExistence type="predicted"/>
<dbReference type="OMA" id="QIEYNVI"/>
<dbReference type="AlphaFoldDB" id="A0A0A1U797"/>